<evidence type="ECO:0000313" key="4">
    <source>
        <dbReference type="Proteomes" id="UP000280834"/>
    </source>
</evidence>
<sequence>MFDEGIDGKYAGRIQAQSDKGSGKNAYIAGRDRNEYSIGNSDEDEECSSTSLIEELEKKYLCNVDIDESIIMLKSMTGTSPCKLASEHTLVLLVLNHKYINRIGDKCQFMSICRYAREVDLAWNRLSSWEEITAIFSLPRLEILNLGYNPLQSSLAVLHLPLAVNLELFILNGTDLQMSTVRKLLNKMPKLKELHLSENRNLENHFDVSDEVMSKSLESLHVSKCDIEHWEAVTSLWRFFPNLTSLSLCENPIRSISCKLKVGTCKFFSSSVALSLYEDKCAYRALILIYRFSYHIILMSSVGSKRSLTCDLNCLNGIRRLSLNKCLIDNWSSIEHLSNITTLQDLRIIAIPLWEEYTNDEHFHLVVGRIPQLKILNGSVISAELREQSERFLIRYYDVHETKPKIFARLIERHGHVEQLCKVDMTPKKYTVVAVICEETGGNPFPDELRFPSQMLQALHIEDGGKICVQV</sequence>
<dbReference type="PANTHER" id="PTHR18849:SF0">
    <property type="entry name" value="CILIA- AND FLAGELLA-ASSOCIATED PROTEIN 410-RELATED"/>
    <property type="match status" value="1"/>
</dbReference>
<evidence type="ECO:0000256" key="2">
    <source>
        <dbReference type="ARBA" id="ARBA00022737"/>
    </source>
</evidence>
<accession>A0A0R3R027</accession>
<reference evidence="3 4" key="2">
    <citation type="submission" date="2018-11" db="EMBL/GenBank/DDBJ databases">
        <authorList>
            <consortium name="Pathogen Informatics"/>
        </authorList>
    </citation>
    <scope>NUCLEOTIDE SEQUENCE [LARGE SCALE GENOMIC DNA]</scope>
</reference>
<keyword evidence="1" id="KW-0433">Leucine-rich repeat</keyword>
<protein>
    <submittedName>
        <fullName evidence="5">Ubiquitin-like domain-containing protein</fullName>
    </submittedName>
</protein>
<dbReference type="InterPro" id="IPR032675">
    <property type="entry name" value="LRR_dom_sf"/>
</dbReference>
<gene>
    <name evidence="3" type="ORF">BTMF_LOCUS11363</name>
</gene>
<dbReference type="AlphaFoldDB" id="A0A0R3R027"/>
<keyword evidence="4" id="KW-1185">Reference proteome</keyword>
<dbReference type="STRING" id="42155.A0A0R3R027"/>
<dbReference type="PANTHER" id="PTHR18849">
    <property type="entry name" value="LEUCINE RICH REPEAT PROTEIN"/>
    <property type="match status" value="1"/>
</dbReference>
<dbReference type="EMBL" id="UZAG01018263">
    <property type="protein sequence ID" value="VDO38824.1"/>
    <property type="molecule type" value="Genomic_DNA"/>
</dbReference>
<evidence type="ECO:0000256" key="1">
    <source>
        <dbReference type="ARBA" id="ARBA00022614"/>
    </source>
</evidence>
<dbReference type="WBParaSite" id="BTMF_0001335101-mRNA-1">
    <property type="protein sequence ID" value="BTMF_0001335101-mRNA-1"/>
    <property type="gene ID" value="BTMF_0001335101"/>
</dbReference>
<dbReference type="Proteomes" id="UP000280834">
    <property type="component" value="Unassembled WGS sequence"/>
</dbReference>
<dbReference type="Gene3D" id="3.80.10.10">
    <property type="entry name" value="Ribonuclease Inhibitor"/>
    <property type="match status" value="3"/>
</dbReference>
<reference evidence="5" key="1">
    <citation type="submission" date="2017-02" db="UniProtKB">
        <authorList>
            <consortium name="WormBaseParasite"/>
        </authorList>
    </citation>
    <scope>IDENTIFICATION</scope>
</reference>
<organism evidence="5">
    <name type="scientific">Brugia timori</name>
    <dbReference type="NCBI Taxonomy" id="42155"/>
    <lineage>
        <taxon>Eukaryota</taxon>
        <taxon>Metazoa</taxon>
        <taxon>Ecdysozoa</taxon>
        <taxon>Nematoda</taxon>
        <taxon>Chromadorea</taxon>
        <taxon>Rhabditida</taxon>
        <taxon>Spirurina</taxon>
        <taxon>Spiruromorpha</taxon>
        <taxon>Filarioidea</taxon>
        <taxon>Onchocercidae</taxon>
        <taxon>Brugia</taxon>
    </lineage>
</organism>
<keyword evidence="2" id="KW-0677">Repeat</keyword>
<evidence type="ECO:0000313" key="5">
    <source>
        <dbReference type="WBParaSite" id="BTMF_0001335101-mRNA-1"/>
    </source>
</evidence>
<name>A0A0R3R027_9BILA</name>
<proteinExistence type="predicted"/>
<evidence type="ECO:0000313" key="3">
    <source>
        <dbReference type="EMBL" id="VDO38824.1"/>
    </source>
</evidence>
<dbReference type="SUPFAM" id="SSF52058">
    <property type="entry name" value="L domain-like"/>
    <property type="match status" value="2"/>
</dbReference>